<sequence length="65" mass="7660">MAIWGRSEDVDLGDVTEKLSILTTKLSESASVLADKYVQYRTQLKEIRSREEKMKEQRIKKETLW</sequence>
<name>A0ACA9N0Z7_9GLOM</name>
<reference evidence="1" key="1">
    <citation type="submission" date="2021-06" db="EMBL/GenBank/DDBJ databases">
        <authorList>
            <person name="Kallberg Y."/>
            <person name="Tangrot J."/>
            <person name="Rosling A."/>
        </authorList>
    </citation>
    <scope>NUCLEOTIDE SEQUENCE</scope>
    <source>
        <strain evidence="1">CL356</strain>
    </source>
</reference>
<dbReference type="Proteomes" id="UP000789525">
    <property type="component" value="Unassembled WGS sequence"/>
</dbReference>
<protein>
    <submittedName>
        <fullName evidence="1">16661_t:CDS:1</fullName>
    </submittedName>
</protein>
<feature type="non-terminal residue" evidence="1">
    <location>
        <position position="65"/>
    </location>
</feature>
<accession>A0ACA9N0Z7</accession>
<organism evidence="1 2">
    <name type="scientific">Acaulospora colombiana</name>
    <dbReference type="NCBI Taxonomy" id="27376"/>
    <lineage>
        <taxon>Eukaryota</taxon>
        <taxon>Fungi</taxon>
        <taxon>Fungi incertae sedis</taxon>
        <taxon>Mucoromycota</taxon>
        <taxon>Glomeromycotina</taxon>
        <taxon>Glomeromycetes</taxon>
        <taxon>Diversisporales</taxon>
        <taxon>Acaulosporaceae</taxon>
        <taxon>Acaulospora</taxon>
    </lineage>
</organism>
<dbReference type="EMBL" id="CAJVPT010016732">
    <property type="protein sequence ID" value="CAG8621086.1"/>
    <property type="molecule type" value="Genomic_DNA"/>
</dbReference>
<keyword evidence="2" id="KW-1185">Reference proteome</keyword>
<evidence type="ECO:0000313" key="1">
    <source>
        <dbReference type="EMBL" id="CAG8621086.1"/>
    </source>
</evidence>
<evidence type="ECO:0000313" key="2">
    <source>
        <dbReference type="Proteomes" id="UP000789525"/>
    </source>
</evidence>
<gene>
    <name evidence="1" type="ORF">ACOLOM_LOCUS7330</name>
</gene>
<comment type="caution">
    <text evidence="1">The sequence shown here is derived from an EMBL/GenBank/DDBJ whole genome shotgun (WGS) entry which is preliminary data.</text>
</comment>
<proteinExistence type="predicted"/>